<evidence type="ECO:0000313" key="3">
    <source>
        <dbReference type="Proteomes" id="UP001183390"/>
    </source>
</evidence>
<reference evidence="3" key="1">
    <citation type="submission" date="2023-07" db="EMBL/GenBank/DDBJ databases">
        <title>30 novel species of actinomycetes from the DSMZ collection.</title>
        <authorList>
            <person name="Nouioui I."/>
        </authorList>
    </citation>
    <scope>NUCLEOTIDE SEQUENCE [LARGE SCALE GENOMIC DNA]</scope>
    <source>
        <strain evidence="3">DSM 44743</strain>
    </source>
</reference>
<organism evidence="2 3">
    <name type="scientific">Nocardiopsis lambiniae</name>
    <dbReference type="NCBI Taxonomy" id="3075539"/>
    <lineage>
        <taxon>Bacteria</taxon>
        <taxon>Bacillati</taxon>
        <taxon>Actinomycetota</taxon>
        <taxon>Actinomycetes</taxon>
        <taxon>Streptosporangiales</taxon>
        <taxon>Nocardiopsidaceae</taxon>
        <taxon>Nocardiopsis</taxon>
    </lineage>
</organism>
<evidence type="ECO:0000313" key="2">
    <source>
        <dbReference type="EMBL" id="MDT0328409.1"/>
    </source>
</evidence>
<keyword evidence="3" id="KW-1185">Reference proteome</keyword>
<protein>
    <submittedName>
        <fullName evidence="2">Uncharacterized protein</fullName>
    </submittedName>
</protein>
<name>A0ABU2M6W7_9ACTN</name>
<evidence type="ECO:0000256" key="1">
    <source>
        <dbReference type="SAM" id="MobiDB-lite"/>
    </source>
</evidence>
<feature type="region of interest" description="Disordered" evidence="1">
    <location>
        <begin position="70"/>
        <end position="91"/>
    </location>
</feature>
<proteinExistence type="predicted"/>
<comment type="caution">
    <text evidence="2">The sequence shown here is derived from an EMBL/GenBank/DDBJ whole genome shotgun (WGS) entry which is preliminary data.</text>
</comment>
<dbReference type="RefSeq" id="WP_311511134.1">
    <property type="nucleotide sequence ID" value="NZ_JAVREP010000004.1"/>
</dbReference>
<accession>A0ABU2M6W7</accession>
<dbReference type="Proteomes" id="UP001183390">
    <property type="component" value="Unassembled WGS sequence"/>
</dbReference>
<dbReference type="EMBL" id="JAVREP010000004">
    <property type="protein sequence ID" value="MDT0328409.1"/>
    <property type="molecule type" value="Genomic_DNA"/>
</dbReference>
<sequence>MKDTPEPDAAQTDPTRTALAAVRRHYGDRYTIHHNGDLWVACDRSPCGLTAPTIIEPTLESFVAALEAPGPRFGRPFPPDPGDPGPFLSRL</sequence>
<gene>
    <name evidence="2" type="ORF">RM479_08285</name>
</gene>